<evidence type="ECO:0000256" key="1">
    <source>
        <dbReference type="ARBA" id="ARBA00022723"/>
    </source>
</evidence>
<protein>
    <submittedName>
        <fullName evidence="6">Zn-dependent alcohol dehydrogenase</fullName>
    </submittedName>
</protein>
<dbReference type="SUPFAM" id="SSF51735">
    <property type="entry name" value="NAD(P)-binding Rossmann-fold domains"/>
    <property type="match status" value="1"/>
</dbReference>
<dbReference type="Gene3D" id="3.90.180.10">
    <property type="entry name" value="Medium-chain alcohol dehydrogenases, catalytic domain"/>
    <property type="match status" value="1"/>
</dbReference>
<dbReference type="EMBL" id="CP039126">
    <property type="protein sequence ID" value="QMW80480.1"/>
    <property type="molecule type" value="Genomic_DNA"/>
</dbReference>
<dbReference type="InterPro" id="IPR050129">
    <property type="entry name" value="Zn_alcohol_dh"/>
</dbReference>
<dbReference type="PANTHER" id="PTHR43401:SF2">
    <property type="entry name" value="L-THREONINE 3-DEHYDROGENASE"/>
    <property type="match status" value="1"/>
</dbReference>
<dbReference type="PANTHER" id="PTHR43401">
    <property type="entry name" value="L-THREONINE 3-DEHYDROGENASE"/>
    <property type="match status" value="1"/>
</dbReference>
<dbReference type="Gene3D" id="3.40.50.720">
    <property type="entry name" value="NAD(P)-binding Rossmann-like Domain"/>
    <property type="match status" value="1"/>
</dbReference>
<dbReference type="GO" id="GO:0016491">
    <property type="term" value="F:oxidoreductase activity"/>
    <property type="evidence" value="ECO:0007669"/>
    <property type="project" value="UniProtKB-KW"/>
</dbReference>
<dbReference type="GO" id="GO:0008270">
    <property type="term" value="F:zinc ion binding"/>
    <property type="evidence" value="ECO:0007669"/>
    <property type="project" value="InterPro"/>
</dbReference>
<evidence type="ECO:0000313" key="7">
    <source>
        <dbReference type="Proteomes" id="UP000515789"/>
    </source>
</evidence>
<evidence type="ECO:0000313" key="6">
    <source>
        <dbReference type="EMBL" id="QMW80480.1"/>
    </source>
</evidence>
<evidence type="ECO:0000256" key="3">
    <source>
        <dbReference type="ARBA" id="ARBA00023002"/>
    </source>
</evidence>
<accession>A0A7G5N0T7</accession>
<gene>
    <name evidence="6" type="ORF">E5259_24410</name>
</gene>
<dbReference type="Proteomes" id="UP000515789">
    <property type="component" value="Chromosome"/>
</dbReference>
<dbReference type="PROSITE" id="PS00059">
    <property type="entry name" value="ADH_ZINC"/>
    <property type="match status" value="1"/>
</dbReference>
<keyword evidence="3" id="KW-0560">Oxidoreductase</keyword>
<keyword evidence="2 4" id="KW-0862">Zinc</keyword>
<dbReference type="InterPro" id="IPR013149">
    <property type="entry name" value="ADH-like_C"/>
</dbReference>
<comment type="cofactor">
    <cofactor evidence="4">
        <name>Zn(2+)</name>
        <dbReference type="ChEBI" id="CHEBI:29105"/>
    </cofactor>
</comment>
<dbReference type="SUPFAM" id="SSF50129">
    <property type="entry name" value="GroES-like"/>
    <property type="match status" value="1"/>
</dbReference>
<dbReference type="SMART" id="SM00829">
    <property type="entry name" value="PKS_ER"/>
    <property type="match status" value="1"/>
</dbReference>
<dbReference type="InterPro" id="IPR013154">
    <property type="entry name" value="ADH-like_N"/>
</dbReference>
<evidence type="ECO:0000256" key="2">
    <source>
        <dbReference type="ARBA" id="ARBA00022833"/>
    </source>
</evidence>
<reference evidence="6 7" key="1">
    <citation type="submission" date="2019-04" db="EMBL/GenBank/DDBJ databases">
        <authorList>
            <person name="Schori C."/>
            <person name="Ahrens C."/>
        </authorList>
    </citation>
    <scope>NUCLEOTIDE SEQUENCE [LARGE SCALE GENOMIC DNA]</scope>
    <source>
        <strain evidence="6 7">DSM 2950</strain>
    </source>
</reference>
<dbReference type="InterPro" id="IPR020843">
    <property type="entry name" value="ER"/>
</dbReference>
<dbReference type="Pfam" id="PF00107">
    <property type="entry name" value="ADH_zinc_N"/>
    <property type="match status" value="1"/>
</dbReference>
<evidence type="ECO:0000256" key="4">
    <source>
        <dbReference type="RuleBase" id="RU361277"/>
    </source>
</evidence>
<sequence>MLAAKLYGKEDLRLVECPVPDIQEDEILLRVKAAAVCGTDLRMIQNGSKGIDEQSPRTLGHEISGIIEKKGSMVKGYEVGMHICVAPNMGCGVCDHCVEGNTHLCPQYQAFGINIDGGFAEYVRIPGKAVSQGNLMILDDSVSFSEAALLEPMSCVLNGQSRLKMNLNDLVLIVGAGPIGMMHALLARARGASRIYIRDLAEERMQQCAEVCAEFIPVYGENLKEEIMKLTDNKGIDVCIVACPSGRAQEESLELMSMNGRVLFFGGLPRGKDKVLLPSNLIHYKQLSIYGSTRANVAQYRSAAKMVEYGKLDLSNAISREYTLEHIQEAIAYAKSAQGLKTVITF</sequence>
<comment type="similarity">
    <text evidence="4">Belongs to the zinc-containing alcohol dehydrogenase family.</text>
</comment>
<proteinExistence type="inferred from homology"/>
<dbReference type="Pfam" id="PF08240">
    <property type="entry name" value="ADH_N"/>
    <property type="match status" value="1"/>
</dbReference>
<evidence type="ECO:0000259" key="5">
    <source>
        <dbReference type="SMART" id="SM00829"/>
    </source>
</evidence>
<organism evidence="6 7">
    <name type="scientific">Blautia producta</name>
    <dbReference type="NCBI Taxonomy" id="33035"/>
    <lineage>
        <taxon>Bacteria</taxon>
        <taxon>Bacillati</taxon>
        <taxon>Bacillota</taxon>
        <taxon>Clostridia</taxon>
        <taxon>Lachnospirales</taxon>
        <taxon>Lachnospiraceae</taxon>
        <taxon>Blautia</taxon>
    </lineage>
</organism>
<keyword evidence="1 4" id="KW-0479">Metal-binding</keyword>
<dbReference type="CDD" id="cd08235">
    <property type="entry name" value="iditol_2_DH_like"/>
    <property type="match status" value="1"/>
</dbReference>
<feature type="domain" description="Enoyl reductase (ER)" evidence="5">
    <location>
        <begin position="8"/>
        <end position="344"/>
    </location>
</feature>
<dbReference type="InterPro" id="IPR011032">
    <property type="entry name" value="GroES-like_sf"/>
</dbReference>
<dbReference type="InterPro" id="IPR002328">
    <property type="entry name" value="ADH_Zn_CS"/>
</dbReference>
<name>A0A7G5N0T7_9FIRM</name>
<dbReference type="RefSeq" id="WP_018597695.1">
    <property type="nucleotide sequence ID" value="NZ_CABLBP010000007.1"/>
</dbReference>
<dbReference type="InterPro" id="IPR036291">
    <property type="entry name" value="NAD(P)-bd_dom_sf"/>
</dbReference>
<dbReference type="GeneID" id="75054073"/>
<dbReference type="AlphaFoldDB" id="A0A7G5N0T7"/>